<dbReference type="InterPro" id="IPR032566">
    <property type="entry name" value="Znf-C2HE"/>
</dbReference>
<dbReference type="GO" id="GO:0046872">
    <property type="term" value="F:metal ion binding"/>
    <property type="evidence" value="ECO:0007669"/>
    <property type="project" value="UniProtKB-KW"/>
</dbReference>
<evidence type="ECO:0000256" key="4">
    <source>
        <dbReference type="ARBA" id="ARBA00022833"/>
    </source>
</evidence>
<evidence type="ECO:0000256" key="7">
    <source>
        <dbReference type="ARBA" id="ARBA00023242"/>
    </source>
</evidence>
<dbReference type="Pfam" id="PF16278">
    <property type="entry name" value="zf-C2HE"/>
    <property type="match status" value="1"/>
</dbReference>
<keyword evidence="2" id="KW-0479">Metal-binding</keyword>
<keyword evidence="6" id="KW-0234">DNA repair</keyword>
<dbReference type="EnsemblMetazoa" id="ENSAATROPT002004">
    <property type="protein sequence ID" value="ENSAATROPP001923"/>
    <property type="gene ID" value="ENSAATROPG001567"/>
</dbReference>
<protein>
    <recommendedName>
        <fullName evidence="9">HIT domain-containing protein</fullName>
    </recommendedName>
</protein>
<name>A0AAG5CTK3_ANOAO</name>
<keyword evidence="4" id="KW-0862">Zinc</keyword>
<feature type="domain" description="HIT" evidence="9">
    <location>
        <begin position="1"/>
        <end position="111"/>
    </location>
</feature>
<evidence type="ECO:0000256" key="5">
    <source>
        <dbReference type="ARBA" id="ARBA00023125"/>
    </source>
</evidence>
<dbReference type="Gene3D" id="3.30.428.10">
    <property type="entry name" value="HIT-like"/>
    <property type="match status" value="1"/>
</dbReference>
<evidence type="ECO:0000256" key="3">
    <source>
        <dbReference type="ARBA" id="ARBA00022763"/>
    </source>
</evidence>
<dbReference type="GO" id="GO:0003725">
    <property type="term" value="F:double-stranded RNA binding"/>
    <property type="evidence" value="ECO:0007669"/>
    <property type="project" value="TreeGrafter"/>
</dbReference>
<sequence>MASYFCSDALIYAINSVRKRLLTTELAVVIKDKYPKAMHHFLVLPWKEIDSVYDLTSDDEGLLEAMYELALKVADITGLPAERFEFGYHMKPSMRRLHLHVISKDYHSPCLTHPYHWTAFNTDFFMKHEYVIEKIRAEGHIQRPNAKRILELLDSPLQCNQCTYQATIFQELKQHLKEHLDVSNSKVGEG</sequence>
<comment type="caution">
    <text evidence="8">Lacks conserved residue(s) required for the propagation of feature annotation.</text>
</comment>
<dbReference type="GO" id="GO:0030983">
    <property type="term" value="F:mismatched DNA binding"/>
    <property type="evidence" value="ECO:0007669"/>
    <property type="project" value="TreeGrafter"/>
</dbReference>
<dbReference type="GO" id="GO:0003697">
    <property type="term" value="F:single-stranded DNA binding"/>
    <property type="evidence" value="ECO:0007669"/>
    <property type="project" value="TreeGrafter"/>
</dbReference>
<evidence type="ECO:0000313" key="11">
    <source>
        <dbReference type="Proteomes" id="UP000075880"/>
    </source>
</evidence>
<evidence type="ECO:0000256" key="2">
    <source>
        <dbReference type="ARBA" id="ARBA00022723"/>
    </source>
</evidence>
<evidence type="ECO:0000259" key="9">
    <source>
        <dbReference type="PROSITE" id="PS51084"/>
    </source>
</evidence>
<dbReference type="InterPro" id="IPR036265">
    <property type="entry name" value="HIT-like_sf"/>
</dbReference>
<dbReference type="GO" id="GO:0000012">
    <property type="term" value="P:single strand break repair"/>
    <property type="evidence" value="ECO:0007669"/>
    <property type="project" value="TreeGrafter"/>
</dbReference>
<dbReference type="GO" id="GO:0005634">
    <property type="term" value="C:nucleus"/>
    <property type="evidence" value="ECO:0007669"/>
    <property type="project" value="UniProtKB-SubCell"/>
</dbReference>
<dbReference type="PANTHER" id="PTHR12486">
    <property type="entry name" value="APRATAXIN-RELATED"/>
    <property type="match status" value="1"/>
</dbReference>
<keyword evidence="7" id="KW-0539">Nucleus</keyword>
<evidence type="ECO:0000256" key="8">
    <source>
        <dbReference type="PROSITE-ProRule" id="PRU00464"/>
    </source>
</evidence>
<reference evidence="10" key="1">
    <citation type="submission" date="2024-04" db="UniProtKB">
        <authorList>
            <consortium name="EnsemblMetazoa"/>
        </authorList>
    </citation>
    <scope>IDENTIFICATION</scope>
    <source>
        <strain evidence="10">EBRO</strain>
    </source>
</reference>
<dbReference type="SUPFAM" id="SSF54197">
    <property type="entry name" value="HIT-like"/>
    <property type="match status" value="1"/>
</dbReference>
<keyword evidence="5" id="KW-0238">DNA-binding</keyword>
<dbReference type="GO" id="GO:0033699">
    <property type="term" value="F:DNA 5'-adenosine monophosphate hydrolase activity"/>
    <property type="evidence" value="ECO:0007669"/>
    <property type="project" value="TreeGrafter"/>
</dbReference>
<dbReference type="AlphaFoldDB" id="A0AAG5CTK3"/>
<organism evidence="10 11">
    <name type="scientific">Anopheles atroparvus</name>
    <name type="common">European mosquito</name>
    <dbReference type="NCBI Taxonomy" id="41427"/>
    <lineage>
        <taxon>Eukaryota</taxon>
        <taxon>Metazoa</taxon>
        <taxon>Ecdysozoa</taxon>
        <taxon>Arthropoda</taxon>
        <taxon>Hexapoda</taxon>
        <taxon>Insecta</taxon>
        <taxon>Pterygota</taxon>
        <taxon>Neoptera</taxon>
        <taxon>Endopterygota</taxon>
        <taxon>Diptera</taxon>
        <taxon>Nematocera</taxon>
        <taxon>Culicoidea</taxon>
        <taxon>Culicidae</taxon>
        <taxon>Anophelinae</taxon>
        <taxon>Anopheles</taxon>
    </lineage>
</organism>
<evidence type="ECO:0000313" key="10">
    <source>
        <dbReference type="EnsemblMetazoa" id="ENSAATROPP001923"/>
    </source>
</evidence>
<dbReference type="PROSITE" id="PS51084">
    <property type="entry name" value="HIT_2"/>
    <property type="match status" value="1"/>
</dbReference>
<keyword evidence="11" id="KW-1185">Reference proteome</keyword>
<accession>A0AAG5CTK3</accession>
<keyword evidence="3" id="KW-0227">DNA damage</keyword>
<evidence type="ECO:0000256" key="6">
    <source>
        <dbReference type="ARBA" id="ARBA00023204"/>
    </source>
</evidence>
<dbReference type="InterPro" id="IPR011146">
    <property type="entry name" value="HIT-like"/>
</dbReference>
<dbReference type="FunFam" id="3.30.428.10:FF:000004">
    <property type="entry name" value="aprataxin isoform X2"/>
    <property type="match status" value="1"/>
</dbReference>
<dbReference type="PANTHER" id="PTHR12486:SF4">
    <property type="entry name" value="APRATAXIN"/>
    <property type="match status" value="1"/>
</dbReference>
<comment type="subcellular location">
    <subcellularLocation>
        <location evidence="1">Nucleus</location>
    </subcellularLocation>
</comment>
<dbReference type="Pfam" id="PF11969">
    <property type="entry name" value="DcpS_C"/>
    <property type="match status" value="1"/>
</dbReference>
<dbReference type="GO" id="GO:1990165">
    <property type="term" value="F:single-strand break-containing DNA binding"/>
    <property type="evidence" value="ECO:0007669"/>
    <property type="project" value="TreeGrafter"/>
</dbReference>
<dbReference type="Proteomes" id="UP000075880">
    <property type="component" value="Unassembled WGS sequence"/>
</dbReference>
<proteinExistence type="predicted"/>
<evidence type="ECO:0000256" key="1">
    <source>
        <dbReference type="ARBA" id="ARBA00004123"/>
    </source>
</evidence>